<feature type="domain" description="RRM" evidence="4">
    <location>
        <begin position="33"/>
        <end position="125"/>
    </location>
</feature>
<dbReference type="SUPFAM" id="SSF54928">
    <property type="entry name" value="RNA-binding domain, RBD"/>
    <property type="match status" value="1"/>
</dbReference>
<feature type="domain" description="Cytoplasmic polyadenylation element-binding protein ZZ" evidence="3">
    <location>
        <begin position="247"/>
        <end position="301"/>
    </location>
</feature>
<evidence type="ECO:0000313" key="5">
    <source>
        <dbReference type="EMBL" id="CAF1335382.1"/>
    </source>
</evidence>
<evidence type="ECO:0000313" key="6">
    <source>
        <dbReference type="EMBL" id="CAF4192106.1"/>
    </source>
</evidence>
<dbReference type="Proteomes" id="UP000681722">
    <property type="component" value="Unassembled WGS sequence"/>
</dbReference>
<name>A0A815G938_9BILA</name>
<accession>A0A815G938</accession>
<dbReference type="InterPro" id="IPR032296">
    <property type="entry name" value="CEBP_ZZ"/>
</dbReference>
<feature type="non-terminal residue" evidence="5">
    <location>
        <position position="1"/>
    </location>
</feature>
<dbReference type="Gene3D" id="4.10.640.40">
    <property type="entry name" value="Cytoplasmic polyadenylation element-binding protein, ZZ domain"/>
    <property type="match status" value="1"/>
</dbReference>
<proteinExistence type="predicted"/>
<keyword evidence="1" id="KW-0694">RNA-binding</keyword>
<evidence type="ECO:0008006" key="8">
    <source>
        <dbReference type="Google" id="ProtNLM"/>
    </source>
</evidence>
<dbReference type="GO" id="GO:0043022">
    <property type="term" value="F:ribosome binding"/>
    <property type="evidence" value="ECO:0007669"/>
    <property type="project" value="TreeGrafter"/>
</dbReference>
<organism evidence="5 7">
    <name type="scientific">Didymodactylos carnosus</name>
    <dbReference type="NCBI Taxonomy" id="1234261"/>
    <lineage>
        <taxon>Eukaryota</taxon>
        <taxon>Metazoa</taxon>
        <taxon>Spiralia</taxon>
        <taxon>Gnathifera</taxon>
        <taxon>Rotifera</taxon>
        <taxon>Eurotatoria</taxon>
        <taxon>Bdelloidea</taxon>
        <taxon>Philodinida</taxon>
        <taxon>Philodinidae</taxon>
        <taxon>Didymodactylos</taxon>
    </lineage>
</organism>
<dbReference type="AlphaFoldDB" id="A0A815G938"/>
<dbReference type="EMBL" id="CAJOBC010055606">
    <property type="protein sequence ID" value="CAF4192106.1"/>
    <property type="molecule type" value="Genomic_DNA"/>
</dbReference>
<evidence type="ECO:0000256" key="2">
    <source>
        <dbReference type="SAM" id="MobiDB-lite"/>
    </source>
</evidence>
<dbReference type="InterPro" id="IPR038446">
    <property type="entry name" value="CEBP_ZZ_sf"/>
</dbReference>
<evidence type="ECO:0000259" key="3">
    <source>
        <dbReference type="Pfam" id="PF16366"/>
    </source>
</evidence>
<dbReference type="GO" id="GO:2000766">
    <property type="term" value="P:negative regulation of cytoplasmic translation"/>
    <property type="evidence" value="ECO:0007669"/>
    <property type="project" value="TreeGrafter"/>
</dbReference>
<dbReference type="Gene3D" id="3.30.70.330">
    <property type="match status" value="2"/>
</dbReference>
<dbReference type="InterPro" id="IPR035979">
    <property type="entry name" value="RBD_domain_sf"/>
</dbReference>
<dbReference type="PANTHER" id="PTHR12566:SF9">
    <property type="entry name" value="CYTOPLASMIC POLYADENYLATION ELEMENT-BINDING PROTEIN 1"/>
    <property type="match status" value="1"/>
</dbReference>
<evidence type="ECO:0000256" key="1">
    <source>
        <dbReference type="ARBA" id="ARBA00022884"/>
    </source>
</evidence>
<dbReference type="Proteomes" id="UP000663829">
    <property type="component" value="Unassembled WGS sequence"/>
</dbReference>
<dbReference type="GO" id="GO:0005634">
    <property type="term" value="C:nucleus"/>
    <property type="evidence" value="ECO:0007669"/>
    <property type="project" value="TreeGrafter"/>
</dbReference>
<dbReference type="PANTHER" id="PTHR12566">
    <property type="entry name" value="CYTOPLASMIC POLYADENYLATION ELEMENT BINDING PROTEIN CPEB"/>
    <property type="match status" value="1"/>
</dbReference>
<dbReference type="InterPro" id="IPR000504">
    <property type="entry name" value="RRM_dom"/>
</dbReference>
<dbReference type="GO" id="GO:0000900">
    <property type="term" value="F:mRNA regulatory element binding translation repressor activity"/>
    <property type="evidence" value="ECO:0007669"/>
    <property type="project" value="TreeGrafter"/>
</dbReference>
<gene>
    <name evidence="5" type="ORF">GPM918_LOCUS30160</name>
    <name evidence="6" type="ORF">SRO942_LOCUS30764</name>
</gene>
<dbReference type="InterPro" id="IPR034819">
    <property type="entry name" value="CPEB"/>
</dbReference>
<sequence>LLLNADQTPTWSGTLPQNPPSTSSANGMQGPFSQKLFLGGIPYELSEGRVTEQIFTRENKGHSDLLYELHNFGRCTVRWPKTEGAGSVRPGFCHVIYQDARSTVELLRRCTHQNQEYFWHVQIRRSSLVVGNKIKPNHVKMIQVVPWCITDNLCVIRYPNDDDSVLTKDWSRTIFLSALHGKMTAYSLALIMTDVFGAVSFVQINTDKFLYPTGTATVLFRDSHSYIRAVSTGSIYIKCDYFQKIHEIYPYLRENEECFSCSNSAIYFCRNNHCLRSYCKQCWIKKHGLRPLVDHQPITRKQKK</sequence>
<dbReference type="InterPro" id="IPR012677">
    <property type="entry name" value="Nucleotide-bd_a/b_plait_sf"/>
</dbReference>
<reference evidence="5" key="1">
    <citation type="submission" date="2021-02" db="EMBL/GenBank/DDBJ databases">
        <authorList>
            <person name="Nowell W R."/>
        </authorList>
    </citation>
    <scope>NUCLEOTIDE SEQUENCE</scope>
</reference>
<dbReference type="EMBL" id="CAJNOQ010014122">
    <property type="protein sequence ID" value="CAF1335382.1"/>
    <property type="molecule type" value="Genomic_DNA"/>
</dbReference>
<dbReference type="GO" id="GO:0005737">
    <property type="term" value="C:cytoplasm"/>
    <property type="evidence" value="ECO:0007669"/>
    <property type="project" value="TreeGrafter"/>
</dbReference>
<dbReference type="GO" id="GO:0008135">
    <property type="term" value="F:translation factor activity, RNA binding"/>
    <property type="evidence" value="ECO:0007669"/>
    <property type="project" value="TreeGrafter"/>
</dbReference>
<protein>
    <recommendedName>
        <fullName evidence="8">RRM domain-containing protein</fullName>
    </recommendedName>
</protein>
<dbReference type="Pfam" id="PF16366">
    <property type="entry name" value="CEBP_ZZ"/>
    <property type="match status" value="1"/>
</dbReference>
<dbReference type="GO" id="GO:0003730">
    <property type="term" value="F:mRNA 3'-UTR binding"/>
    <property type="evidence" value="ECO:0007669"/>
    <property type="project" value="InterPro"/>
</dbReference>
<feature type="compositionally biased region" description="Polar residues" evidence="2">
    <location>
        <begin position="1"/>
        <end position="27"/>
    </location>
</feature>
<evidence type="ECO:0000259" key="4">
    <source>
        <dbReference type="Pfam" id="PF16367"/>
    </source>
</evidence>
<evidence type="ECO:0000313" key="7">
    <source>
        <dbReference type="Proteomes" id="UP000663829"/>
    </source>
</evidence>
<dbReference type="OrthoDB" id="10033548at2759"/>
<dbReference type="GO" id="GO:0043005">
    <property type="term" value="C:neuron projection"/>
    <property type="evidence" value="ECO:0007669"/>
    <property type="project" value="TreeGrafter"/>
</dbReference>
<keyword evidence="7" id="KW-1185">Reference proteome</keyword>
<feature type="region of interest" description="Disordered" evidence="2">
    <location>
        <begin position="1"/>
        <end position="29"/>
    </location>
</feature>
<dbReference type="Pfam" id="PF16367">
    <property type="entry name" value="RRM_7"/>
    <property type="match status" value="1"/>
</dbReference>
<comment type="caution">
    <text evidence="5">The sequence shown here is derived from an EMBL/GenBank/DDBJ whole genome shotgun (WGS) entry which is preliminary data.</text>
</comment>
<dbReference type="GO" id="GO:0045202">
    <property type="term" value="C:synapse"/>
    <property type="evidence" value="ECO:0007669"/>
    <property type="project" value="TreeGrafter"/>
</dbReference>